<feature type="transmembrane region" description="Helical" evidence="2">
    <location>
        <begin position="128"/>
        <end position="150"/>
    </location>
</feature>
<evidence type="ECO:0000313" key="5">
    <source>
        <dbReference type="Proteomes" id="UP000076023"/>
    </source>
</evidence>
<name>A0A146G4K6_TERSA</name>
<dbReference type="InParanoid" id="A0A146G4K6"/>
<organism evidence="4 5">
    <name type="scientific">Terrimicrobium sacchariphilum</name>
    <dbReference type="NCBI Taxonomy" id="690879"/>
    <lineage>
        <taxon>Bacteria</taxon>
        <taxon>Pseudomonadati</taxon>
        <taxon>Verrucomicrobiota</taxon>
        <taxon>Terrimicrobiia</taxon>
        <taxon>Terrimicrobiales</taxon>
        <taxon>Terrimicrobiaceae</taxon>
        <taxon>Terrimicrobium</taxon>
    </lineage>
</organism>
<evidence type="ECO:0000313" key="4">
    <source>
        <dbReference type="EMBL" id="GAT32373.1"/>
    </source>
</evidence>
<dbReference type="AlphaFoldDB" id="A0A146G4K6"/>
<reference evidence="5" key="1">
    <citation type="journal article" date="2017" name="Genome Announc.">
        <title>Draft Genome Sequence of Terrimicrobium sacchariphilum NM-5T, a Facultative Anaerobic Soil Bacterium of the Class Spartobacteria.</title>
        <authorList>
            <person name="Qiu Y.L."/>
            <person name="Tourlousse D.M."/>
            <person name="Matsuura N."/>
            <person name="Ohashi A."/>
            <person name="Sekiguchi Y."/>
        </authorList>
    </citation>
    <scope>NUCLEOTIDE SEQUENCE [LARGE SCALE GENOMIC DNA]</scope>
    <source>
        <strain evidence="5">NM-5</strain>
    </source>
</reference>
<keyword evidence="2" id="KW-0812">Transmembrane</keyword>
<dbReference type="RefSeq" id="WP_075078210.1">
    <property type="nucleotide sequence ID" value="NZ_BDCO01000002.1"/>
</dbReference>
<gene>
    <name evidence="4" type="ORF">TSACC_2771</name>
</gene>
<feature type="domain" description="DUF3592" evidence="3">
    <location>
        <begin position="41"/>
        <end position="120"/>
    </location>
</feature>
<sequence length="172" mass="18453">MNQRAMIAAGGVFGILLGMAIGGMHLLQKLELDRHAHWPGAEARVVSTRVISVSLGSEDSMRSQQPRVSLKVDGVEYLSEPKNRPVLSKGQATYLAKLVPGDTIRLRYNPDSPAETVLFDHADSSIRFGLACGAVVIVMGILFLVASTTIKESKDPTDPGHPGNEPTDPARP</sequence>
<protein>
    <recommendedName>
        <fullName evidence="3">DUF3592 domain-containing protein</fullName>
    </recommendedName>
</protein>
<feature type="region of interest" description="Disordered" evidence="1">
    <location>
        <begin position="152"/>
        <end position="172"/>
    </location>
</feature>
<proteinExistence type="predicted"/>
<evidence type="ECO:0000256" key="2">
    <source>
        <dbReference type="SAM" id="Phobius"/>
    </source>
</evidence>
<dbReference type="Pfam" id="PF12158">
    <property type="entry name" value="DUF3592"/>
    <property type="match status" value="1"/>
</dbReference>
<evidence type="ECO:0000256" key="1">
    <source>
        <dbReference type="SAM" id="MobiDB-lite"/>
    </source>
</evidence>
<dbReference type="STRING" id="690879.TSACC_2771"/>
<keyword evidence="2" id="KW-1133">Transmembrane helix</keyword>
<accession>A0A146G4K6</accession>
<dbReference type="EMBL" id="BDCO01000002">
    <property type="protein sequence ID" value="GAT32373.1"/>
    <property type="molecule type" value="Genomic_DNA"/>
</dbReference>
<comment type="caution">
    <text evidence="4">The sequence shown here is derived from an EMBL/GenBank/DDBJ whole genome shotgun (WGS) entry which is preliminary data.</text>
</comment>
<keyword evidence="5" id="KW-1185">Reference proteome</keyword>
<dbReference type="Proteomes" id="UP000076023">
    <property type="component" value="Unassembled WGS sequence"/>
</dbReference>
<evidence type="ECO:0000259" key="3">
    <source>
        <dbReference type="Pfam" id="PF12158"/>
    </source>
</evidence>
<dbReference type="InterPro" id="IPR021994">
    <property type="entry name" value="DUF3592"/>
</dbReference>
<keyword evidence="2" id="KW-0472">Membrane</keyword>
<feature type="transmembrane region" description="Helical" evidence="2">
    <location>
        <begin position="6"/>
        <end position="27"/>
    </location>
</feature>